<dbReference type="Pfam" id="PF00881">
    <property type="entry name" value="Nitroreductase"/>
    <property type="match status" value="1"/>
</dbReference>
<dbReference type="Proteomes" id="UP001145050">
    <property type="component" value="Unassembled WGS sequence"/>
</dbReference>
<dbReference type="Gene3D" id="3.40.109.10">
    <property type="entry name" value="NADH Oxidase"/>
    <property type="match status" value="1"/>
</dbReference>
<dbReference type="RefSeq" id="WP_272435031.1">
    <property type="nucleotide sequence ID" value="NZ_JAMQKB010000001.1"/>
</dbReference>
<dbReference type="CDD" id="cd02138">
    <property type="entry name" value="TdsD-like"/>
    <property type="match status" value="1"/>
</dbReference>
<dbReference type="SUPFAM" id="SSF55469">
    <property type="entry name" value="FMN-dependent nitroreductase-like"/>
    <property type="match status" value="1"/>
</dbReference>
<comment type="caution">
    <text evidence="4">The sequence shown here is derived from an EMBL/GenBank/DDBJ whole genome shotgun (WGS) entry which is preliminary data.</text>
</comment>
<feature type="domain" description="Nitroreductase" evidence="3">
    <location>
        <begin position="26"/>
        <end position="83"/>
    </location>
</feature>
<accession>A0A9X3WP51</accession>
<reference evidence="4" key="1">
    <citation type="submission" date="2022-06" db="EMBL/GenBank/DDBJ databases">
        <title>Aquibacillus sp. a new bacterium isolated from soil saline samples.</title>
        <authorList>
            <person name="Galisteo C."/>
            <person name="De La Haba R."/>
            <person name="Sanchez-Porro C."/>
            <person name="Ventosa A."/>
        </authorList>
    </citation>
    <scope>NUCLEOTIDE SEQUENCE</scope>
    <source>
        <strain evidence="4">3ASR75-11</strain>
    </source>
</reference>
<gene>
    <name evidence="4" type="ORF">NC797_02350</name>
</gene>
<dbReference type="InterPro" id="IPR000415">
    <property type="entry name" value="Nitroreductase-like"/>
</dbReference>
<evidence type="ECO:0000256" key="2">
    <source>
        <dbReference type="ARBA" id="ARBA00023002"/>
    </source>
</evidence>
<dbReference type="PANTHER" id="PTHR43673">
    <property type="entry name" value="NAD(P)H NITROREDUCTASE YDGI-RELATED"/>
    <property type="match status" value="1"/>
</dbReference>
<sequence length="193" mass="22052">MQATDMKEHIKEFRQPAYTIDSMFVNRWSPRAFQEKDVPEDTLKSILEAARWAPSAMNKQPWRFILARTKNDQELFYTFIMEGNLKWCKKAPVLIAILSEKSTGSHAFDTGTAWGYLALQAAQKGLAAHAMGGFDKEKAREVLNIPDDYAIHAIVALGYQGDKEELPNDLQEREQPSDRKPIEETVFEGTFRI</sequence>
<evidence type="ECO:0000313" key="5">
    <source>
        <dbReference type="Proteomes" id="UP001145050"/>
    </source>
</evidence>
<protein>
    <submittedName>
        <fullName evidence="4">Nitroreductase family protein</fullName>
    </submittedName>
</protein>
<comment type="similarity">
    <text evidence="1">Belongs to the nitroreductase family.</text>
</comment>
<dbReference type="PANTHER" id="PTHR43673:SF10">
    <property type="entry name" value="NADH DEHYDROGENASE_NAD(P)H NITROREDUCTASE XCC3605-RELATED"/>
    <property type="match status" value="1"/>
</dbReference>
<keyword evidence="2" id="KW-0560">Oxidoreductase</keyword>
<evidence type="ECO:0000259" key="3">
    <source>
        <dbReference type="Pfam" id="PF00881"/>
    </source>
</evidence>
<keyword evidence="5" id="KW-1185">Reference proteome</keyword>
<dbReference type="EMBL" id="JAMQKB010000001">
    <property type="protein sequence ID" value="MDC3423347.1"/>
    <property type="molecule type" value="Genomic_DNA"/>
</dbReference>
<evidence type="ECO:0000313" key="4">
    <source>
        <dbReference type="EMBL" id="MDC3423347.1"/>
    </source>
</evidence>
<dbReference type="InterPro" id="IPR029479">
    <property type="entry name" value="Nitroreductase"/>
</dbReference>
<dbReference type="GO" id="GO:0016491">
    <property type="term" value="F:oxidoreductase activity"/>
    <property type="evidence" value="ECO:0007669"/>
    <property type="project" value="UniProtKB-KW"/>
</dbReference>
<proteinExistence type="inferred from homology"/>
<name>A0A9X3WP51_9BACI</name>
<organism evidence="4 5">
    <name type="scientific">Terrihalobacillus insolitus</name>
    <dbReference type="NCBI Taxonomy" id="2950438"/>
    <lineage>
        <taxon>Bacteria</taxon>
        <taxon>Bacillati</taxon>
        <taxon>Bacillota</taxon>
        <taxon>Bacilli</taxon>
        <taxon>Bacillales</taxon>
        <taxon>Bacillaceae</taxon>
        <taxon>Terrihalobacillus</taxon>
    </lineage>
</organism>
<evidence type="ECO:0000256" key="1">
    <source>
        <dbReference type="ARBA" id="ARBA00007118"/>
    </source>
</evidence>
<dbReference type="AlphaFoldDB" id="A0A9X3WP51"/>